<evidence type="ECO:0000256" key="7">
    <source>
        <dbReference type="ARBA" id="ARBA00023303"/>
    </source>
</evidence>
<dbReference type="OrthoDB" id="6251179at2759"/>
<feature type="transmembrane region" description="Helical" evidence="8">
    <location>
        <begin position="1060"/>
        <end position="1082"/>
    </location>
</feature>
<keyword evidence="4 8" id="KW-1133">Transmembrane helix</keyword>
<dbReference type="GO" id="GO:0099604">
    <property type="term" value="F:ligand-gated calcium channel activity"/>
    <property type="evidence" value="ECO:0007669"/>
    <property type="project" value="TreeGrafter"/>
</dbReference>
<dbReference type="STRING" id="6216.A0A158QFW9"/>
<feature type="transmembrane region" description="Helical" evidence="8">
    <location>
        <begin position="965"/>
        <end position="985"/>
    </location>
</feature>
<dbReference type="Proteomes" id="UP000274504">
    <property type="component" value="Unassembled WGS sequence"/>
</dbReference>
<evidence type="ECO:0000256" key="2">
    <source>
        <dbReference type="ARBA" id="ARBA00022448"/>
    </source>
</evidence>
<reference evidence="13" key="1">
    <citation type="submission" date="2016-04" db="UniProtKB">
        <authorList>
            <consortium name="WormBaseParasite"/>
        </authorList>
    </citation>
    <scope>IDENTIFICATION</scope>
</reference>
<feature type="transmembrane region" description="Helical" evidence="8">
    <location>
        <begin position="997"/>
        <end position="1016"/>
    </location>
</feature>
<keyword evidence="6 8" id="KW-0472">Membrane</keyword>
<evidence type="ECO:0000313" key="11">
    <source>
        <dbReference type="EMBL" id="VDL62013.1"/>
    </source>
</evidence>
<accession>A0A158QFW9</accession>
<reference evidence="11 12" key="2">
    <citation type="submission" date="2018-11" db="EMBL/GenBank/DDBJ databases">
        <authorList>
            <consortium name="Pathogen Informatics"/>
        </authorList>
    </citation>
    <scope>NUCLEOTIDE SEQUENCE [LARGE SCALE GENOMIC DNA]</scope>
</reference>
<evidence type="ECO:0000256" key="4">
    <source>
        <dbReference type="ARBA" id="ARBA00022989"/>
    </source>
</evidence>
<feature type="transmembrane region" description="Helical" evidence="8">
    <location>
        <begin position="894"/>
        <end position="915"/>
    </location>
</feature>
<keyword evidence="3 8" id="KW-0812">Transmembrane</keyword>
<dbReference type="InterPro" id="IPR041491">
    <property type="entry name" value="TRPM_SLOG"/>
</dbReference>
<dbReference type="InterPro" id="IPR057366">
    <property type="entry name" value="TRPM-like"/>
</dbReference>
<dbReference type="EMBL" id="UYSG01011348">
    <property type="protein sequence ID" value="VDL62013.1"/>
    <property type="molecule type" value="Genomic_DNA"/>
</dbReference>
<gene>
    <name evidence="11" type="ORF">HDID_LOCUS9628</name>
</gene>
<feature type="domain" description="TRPM SLOG" evidence="9">
    <location>
        <begin position="259"/>
        <end position="529"/>
    </location>
</feature>
<evidence type="ECO:0000259" key="9">
    <source>
        <dbReference type="Pfam" id="PF18139"/>
    </source>
</evidence>
<evidence type="ECO:0000256" key="6">
    <source>
        <dbReference type="ARBA" id="ARBA00023136"/>
    </source>
</evidence>
<evidence type="ECO:0000256" key="8">
    <source>
        <dbReference type="SAM" id="Phobius"/>
    </source>
</evidence>
<dbReference type="PANTHER" id="PTHR13800">
    <property type="entry name" value="TRANSIENT RECEPTOR POTENTIAL CATION CHANNEL, SUBFAMILY M, MEMBER 6"/>
    <property type="match status" value="1"/>
</dbReference>
<dbReference type="WBParaSite" id="HDID_0000963001-mRNA-1">
    <property type="protein sequence ID" value="HDID_0000963001-mRNA-1"/>
    <property type="gene ID" value="HDID_0000963001"/>
</dbReference>
<evidence type="ECO:0000313" key="13">
    <source>
        <dbReference type="WBParaSite" id="HDID_0000963001-mRNA-1"/>
    </source>
</evidence>
<keyword evidence="5" id="KW-0406">Ion transport</keyword>
<dbReference type="SUPFAM" id="SSF48403">
    <property type="entry name" value="Ankyrin repeat"/>
    <property type="match status" value="1"/>
</dbReference>
<dbReference type="Pfam" id="PF18139">
    <property type="entry name" value="LSDAT_euk"/>
    <property type="match status" value="1"/>
</dbReference>
<feature type="transmembrane region" description="Helical" evidence="8">
    <location>
        <begin position="1103"/>
        <end position="1125"/>
    </location>
</feature>
<evidence type="ECO:0000256" key="5">
    <source>
        <dbReference type="ARBA" id="ARBA00023065"/>
    </source>
</evidence>
<evidence type="ECO:0000256" key="3">
    <source>
        <dbReference type="ARBA" id="ARBA00022692"/>
    </source>
</evidence>
<name>A0A158QFW9_HYMDI</name>
<keyword evidence="2" id="KW-0813">Transport</keyword>
<dbReference type="PANTHER" id="PTHR13800:SF12">
    <property type="entry name" value="TRANSIENT RECEPTOR POTENTIAL CATION CHANNEL SUBFAMILY M MEMBER-LIKE 2"/>
    <property type="match status" value="1"/>
</dbReference>
<dbReference type="Gene3D" id="1.25.40.20">
    <property type="entry name" value="Ankyrin repeat-containing domain"/>
    <property type="match status" value="1"/>
</dbReference>
<evidence type="ECO:0000256" key="1">
    <source>
        <dbReference type="ARBA" id="ARBA00004141"/>
    </source>
</evidence>
<proteinExistence type="predicted"/>
<keyword evidence="7" id="KW-0407">Ion channel</keyword>
<comment type="subcellular location">
    <subcellularLocation>
        <location evidence="1">Membrane</location>
        <topology evidence="1">Multi-pass membrane protein</topology>
    </subcellularLocation>
</comment>
<dbReference type="GO" id="GO:0005886">
    <property type="term" value="C:plasma membrane"/>
    <property type="evidence" value="ECO:0007669"/>
    <property type="project" value="TreeGrafter"/>
</dbReference>
<evidence type="ECO:0000259" key="10">
    <source>
        <dbReference type="Pfam" id="PF25508"/>
    </source>
</evidence>
<evidence type="ECO:0000313" key="12">
    <source>
        <dbReference type="Proteomes" id="UP000274504"/>
    </source>
</evidence>
<dbReference type="InterPro" id="IPR036770">
    <property type="entry name" value="Ankyrin_rpt-contain_sf"/>
</dbReference>
<feature type="transmembrane region" description="Helical" evidence="8">
    <location>
        <begin position="1028"/>
        <end position="1048"/>
    </location>
</feature>
<protein>
    <submittedName>
        <fullName evidence="13">ANK_REP_REGION domain-containing protein</fullName>
    </submittedName>
</protein>
<dbReference type="Pfam" id="PF25508">
    <property type="entry name" value="TRPM2"/>
    <property type="match status" value="1"/>
</dbReference>
<feature type="domain" description="TRPM-like" evidence="10">
    <location>
        <begin position="634"/>
        <end position="873"/>
    </location>
</feature>
<dbReference type="InterPro" id="IPR050927">
    <property type="entry name" value="TRPM"/>
</dbReference>
<sequence length="1605" mass="184968">MSDVSITDIEIHSSDEDEQEAVFNSSSFQAFIPQLDNWERRIIRSVFGDNVDSFISSCAEISMFIEKNILVNDIQYLSSYRAMKFPDLLNQVSIMHIVVLLSAHRILQYLLDVYPASKIWSTTKLERTALHYAAETNLESVVTLLSYDKQLLKSVDTDGLTPLQFIHDEQRPIMEQFLKLHTELLEKSGESDQGSGADTENVLLSNICGNCNIRSSNHESFSTNEEFTRVMTNRKYNFIRRPTNTFGQFEKAVSPVVSQYVRLAECTTIKKLETLLFDLWQMPKPGLVLSFYGTDPLSPSLQKLLQKSLGRITKQTRTWILTDGREKCVGDVVSKAVKTYAEAYGMKQLQVIGLVPWRRLYNSQVLRCSDYMGQEQMTFPKKPPENDTRIQLAENHTHYIFLDSRESHKDLPLCRTQFEAFVSHLTDRTYELPESYNNKEHHISKHEYRLDLGIPKRLNSPFQAFKGSTTNPIPVCGILIEGDRSNLLGISYALRQNIPFVVISDTGGLAKALGIFVKFMKQLLQSEVNEAFQLRWSNCKSNLRNLIERAKGVVELEPSDEKYLKEILERAYLLEFITSNYEGSTEMDARILQSLVKPELFEGIDEEESWNFKIRIALSLNRTDILPENMFSRVQWKDKKGMKELVTKCLMENNTDFIRLLVDSGFLLHESIDENLLGKLYKADFDSNDPRVQLFKNYVLTLTKIPQMFRWSQIGQIITSILGFEPGIHLTSSKLKARRPTSFDDLLTISDNRNEGNAGEESLLQLLIWSFICRRFDLSYLIWTLMKDSIPAALMLACFARKMRTQQQSQREVAELDKMAEFYERIAVGILEECHMTDSQSTLIMLCTMRPLYGNLSQLLLAEESQSMDFIEHQACQICIENMWNQNLSSNIQLIWYLISLVVGVILPPLVPFLAEYNYSKSRHPELQRYGHSNPNKVNEKNKIPFKSTYKSKFLDFYKAPCVRFAYSAYDSVLFVGLYFYFLLSTKSDTSITEAEIILDVAAVLLLIQHIVLSIESNKSAKQYFNSIWNRIVLLTLFFYIIGSLHYADPRVHGFDILVVLSRLFLSCCLLCACAFTLHFLVVSRYIGPKLMMIITIMRRDMLPYMAIICVFWLIFSLFTVAMILKPTGTISFEDQGNKILIIIRGYFFSMFGEFNIPDNVQSIGYTIDETQQRQIVNWQKLRSLDYLYRHPEAYSQMRAQVRSGKGGKKDWWIEPDVEEESQEAHIAETGAKLSTELIETRLVGLEMRLAVANFASANLSNQAPPKYALETPSISRDHDKTRIASLEEGGQVINRSQSKCFDPFNFEFDIFTTDTFHMSKLTNFEPEKLQFKQFTYDNHKVTYFNNPQDDITPHSLTRFIPWTEEFPNYEPKMLDNRERFSPDWTTEEMEEGNIKGRKSMVLLKNPTGRTGTAGRGLLPSFGPNSAVVVVFILVENLPKYESNSSEGEVLHRILLRSCPPRKHQLPWFICKHTADCDKLACMQSLFLSYMHSVIDEASKLDSNQTLIYRLIVEELDKCPIRLCHLGELEDWVNCDNAWIDITAICVRIAANFRFWDVIPQLFTTTSSKAEWFEVSKLPPVKSSHFSCLAYFLEVYLRNQAQIDV</sequence>
<organism evidence="13">
    <name type="scientific">Hymenolepis diminuta</name>
    <name type="common">Rat tapeworm</name>
    <dbReference type="NCBI Taxonomy" id="6216"/>
    <lineage>
        <taxon>Eukaryota</taxon>
        <taxon>Metazoa</taxon>
        <taxon>Spiralia</taxon>
        <taxon>Lophotrochozoa</taxon>
        <taxon>Platyhelminthes</taxon>
        <taxon>Cestoda</taxon>
        <taxon>Eucestoda</taxon>
        <taxon>Cyclophyllidea</taxon>
        <taxon>Hymenolepididae</taxon>
        <taxon>Hymenolepis</taxon>
    </lineage>
</organism>